<reference evidence="2" key="1">
    <citation type="submission" date="2011-12" db="EMBL/GenBank/DDBJ databases">
        <title>Complete genome sequence of Streptomyces cattleya strain DSM 46488.</title>
        <authorList>
            <person name="Ou H.-Y."/>
            <person name="Li P."/>
            <person name="Zhao C."/>
            <person name="O'Hagan D."/>
            <person name="Deng Z."/>
        </authorList>
    </citation>
    <scope>NUCLEOTIDE SEQUENCE [LARGE SCALE GENOMIC DNA]</scope>
    <source>
        <strain evidence="2">ATCC 35852 / DSM 46488 / JCM 4925 / NBRC 14057 / NRRL 8057</strain>
    </source>
</reference>
<dbReference type="AlphaFoldDB" id="F8JQW5"/>
<dbReference type="eggNOG" id="ENOG502ZEWP">
    <property type="taxonomic scope" value="Bacteria"/>
</dbReference>
<name>F8JQW5_STREN</name>
<dbReference type="KEGG" id="scy:SCATT_04830"/>
<accession>F8JQW5</accession>
<gene>
    <name evidence="1" type="ordered locus">SCATT_04830</name>
</gene>
<dbReference type="EMBL" id="CP003219">
    <property type="protein sequence ID" value="AEW92854.1"/>
    <property type="molecule type" value="Genomic_DNA"/>
</dbReference>
<dbReference type="PATRIC" id="fig|1003195.11.peg.2105"/>
<proteinExistence type="predicted"/>
<sequence>MVDGTPYALASTMVSPDAAGAPGGAVAVRADDRTGLLAGVPGGYGLVVDGATAGRRLLTPEQVDGFRGPQPPRGDEPFLALRPAPRHLRPLLTEARDQARAAGARRISAYWARLPDGPAGLLVDVVGGGRGRLAPPVALEAVMEAVARHAPQERVRVVCSASFPDRGRVLRGAGICQGPGLWRRRNR</sequence>
<evidence type="ECO:0000313" key="2">
    <source>
        <dbReference type="Proteomes" id="UP000007842"/>
    </source>
</evidence>
<dbReference type="KEGG" id="sct:SCAT_0470"/>
<evidence type="ECO:0000313" key="1">
    <source>
        <dbReference type="EMBL" id="AEW92854.1"/>
    </source>
</evidence>
<dbReference type="HOGENOM" id="CLU_1446855_0_0_11"/>
<accession>G8WPR5</accession>
<protein>
    <submittedName>
        <fullName evidence="1">Uncharacterized protein</fullName>
    </submittedName>
</protein>
<dbReference type="STRING" id="1003195.SCATT_04830"/>
<organism evidence="1 2">
    <name type="scientific">Streptantibioticus cattleyicolor (strain ATCC 35852 / DSM 46488 / JCM 4925 / NBRC 14057 / NRRL 8057)</name>
    <name type="common">Streptomyces cattleya</name>
    <dbReference type="NCBI Taxonomy" id="1003195"/>
    <lineage>
        <taxon>Bacteria</taxon>
        <taxon>Bacillati</taxon>
        <taxon>Actinomycetota</taxon>
        <taxon>Actinomycetes</taxon>
        <taxon>Kitasatosporales</taxon>
        <taxon>Streptomycetaceae</taxon>
        <taxon>Streptantibioticus</taxon>
    </lineage>
</organism>
<dbReference type="Proteomes" id="UP000007842">
    <property type="component" value="Chromosome"/>
</dbReference>
<keyword evidence="2" id="KW-1185">Reference proteome</keyword>